<name>A0ABN1J7U9_9FLAO</name>
<dbReference type="SUPFAM" id="SSF48452">
    <property type="entry name" value="TPR-like"/>
    <property type="match status" value="2"/>
</dbReference>
<comment type="caution">
    <text evidence="4">The sequence shown here is derived from an EMBL/GenBank/DDBJ whole genome shotgun (WGS) entry which is preliminary data.</text>
</comment>
<dbReference type="InterPro" id="IPR024983">
    <property type="entry name" value="CHAT_dom"/>
</dbReference>
<evidence type="ECO:0000256" key="2">
    <source>
        <dbReference type="SAM" id="Phobius"/>
    </source>
</evidence>
<gene>
    <name evidence="4" type="ORF">GCM10009430_43410</name>
</gene>
<evidence type="ECO:0000313" key="5">
    <source>
        <dbReference type="Proteomes" id="UP001501758"/>
    </source>
</evidence>
<dbReference type="Proteomes" id="UP001501758">
    <property type="component" value="Unassembled WGS sequence"/>
</dbReference>
<protein>
    <submittedName>
        <fullName evidence="4">CHAT domain-containing protein</fullName>
    </submittedName>
</protein>
<keyword evidence="2" id="KW-0472">Membrane</keyword>
<keyword evidence="1" id="KW-0802">TPR repeat</keyword>
<accession>A0ABN1J7U9</accession>
<evidence type="ECO:0000256" key="1">
    <source>
        <dbReference type="PROSITE-ProRule" id="PRU00339"/>
    </source>
</evidence>
<feature type="transmembrane region" description="Helical" evidence="2">
    <location>
        <begin position="882"/>
        <end position="903"/>
    </location>
</feature>
<keyword evidence="2" id="KW-0812">Transmembrane</keyword>
<dbReference type="Gene3D" id="1.25.40.10">
    <property type="entry name" value="Tetratricopeptide repeat domain"/>
    <property type="match status" value="2"/>
</dbReference>
<sequence length="915" mass="106133">MCIYFCASIGIYSQSFTKFKDILSQDIAIDSTQKHVNSFLQKNKESLSKEDLAECYHAYGTWFYRKQKNKEGIKSAIIYTNKAADLKRKIETLNPKSLKKTLYNLGFFHGKNNDFASAIEHYQEIIAIPSVSTKTIASFRALANIYPKLGDFHKALDHIDHMIQLLKKDNNNTNALIQGYLTRADINSKIGYKVKSKEILRDIHEIDLLLKNIGLPKNRRQNYQMRKNLLQGNLFLKIREYDKATLHFYQTLDHLTLSDSINRASTHNSLGLAFLKLKQLDSSKFHLKLSNQYKSNYTPAMENMGDLHIARKEFKKALESYQKAIQYNIDPNNTYNYKHSIEIEDLAKLSNKYYTLSHLIQKANGWIQFYHHDQNEDHLYQAIQTFKIADQLVDIIRFESSEYKSKLYWRERASALYLNAVAASFLLNNYEDAYYFMEKNKAILLLEDITNEQAKENTKLPEDLANREFLLKQNIYLSENRLNTLTDTSEDALKKTKKEIYNHKKNYEVFVDSLHLLYPDYAINKQKIKVLPYNRFTSQFISDQEVVLQYILSEDEGYGIFHSRDQQLFFKIPSVNELIQDIGLLNRQITNWFRDEEELKAYHKTAYQIFQQLIPAPVYSSIKGKNITIIPDYALQQLSFETLITSDKDHSYLIKDVEIRYAYSMSYLDQNGQKERNAPLDFLGVAPVDFKIENLGSLVHSKKEVTTITDILSGDVLLEEQGTKTNVLDSIHQYRIIHLSTHADIDHHTSPWIAFRNQKITLPEIYATKNQSEMVVLSACKTSLGELNKGEGVMSLARGFFHSGTNSVVSSLWSVNDKANQELMINFYKNIDQGLSKSSALRNAKLQYINSHDGSELSPFYWGSLILIGNNNVIDFNRTYSFQLYGFLLLVLLILAVICFYYFKKAERLNGIKHR</sequence>
<dbReference type="InterPro" id="IPR011990">
    <property type="entry name" value="TPR-like_helical_dom_sf"/>
</dbReference>
<organism evidence="4 5">
    <name type="scientific">Aquimarina litoralis</name>
    <dbReference type="NCBI Taxonomy" id="584605"/>
    <lineage>
        <taxon>Bacteria</taxon>
        <taxon>Pseudomonadati</taxon>
        <taxon>Bacteroidota</taxon>
        <taxon>Flavobacteriia</taxon>
        <taxon>Flavobacteriales</taxon>
        <taxon>Flavobacteriaceae</taxon>
        <taxon>Aquimarina</taxon>
    </lineage>
</organism>
<keyword evidence="5" id="KW-1185">Reference proteome</keyword>
<evidence type="ECO:0000259" key="3">
    <source>
        <dbReference type="Pfam" id="PF12770"/>
    </source>
</evidence>
<dbReference type="EMBL" id="BAAAGE010000005">
    <property type="protein sequence ID" value="GAA0731348.1"/>
    <property type="molecule type" value="Genomic_DNA"/>
</dbReference>
<reference evidence="4 5" key="1">
    <citation type="journal article" date="2019" name="Int. J. Syst. Evol. Microbiol.">
        <title>The Global Catalogue of Microorganisms (GCM) 10K type strain sequencing project: providing services to taxonomists for standard genome sequencing and annotation.</title>
        <authorList>
            <consortium name="The Broad Institute Genomics Platform"/>
            <consortium name="The Broad Institute Genome Sequencing Center for Infectious Disease"/>
            <person name="Wu L."/>
            <person name="Ma J."/>
        </authorList>
    </citation>
    <scope>NUCLEOTIDE SEQUENCE [LARGE SCALE GENOMIC DNA]</scope>
    <source>
        <strain evidence="4 5">JCM 15974</strain>
    </source>
</reference>
<keyword evidence="2" id="KW-1133">Transmembrane helix</keyword>
<evidence type="ECO:0000313" key="4">
    <source>
        <dbReference type="EMBL" id="GAA0731348.1"/>
    </source>
</evidence>
<feature type="repeat" description="TPR" evidence="1">
    <location>
        <begin position="298"/>
        <end position="331"/>
    </location>
</feature>
<proteinExistence type="predicted"/>
<dbReference type="PROSITE" id="PS50005">
    <property type="entry name" value="TPR"/>
    <property type="match status" value="1"/>
</dbReference>
<dbReference type="InterPro" id="IPR019734">
    <property type="entry name" value="TPR_rpt"/>
</dbReference>
<feature type="domain" description="CHAT" evidence="3">
    <location>
        <begin position="604"/>
        <end position="870"/>
    </location>
</feature>
<dbReference type="Pfam" id="PF12770">
    <property type="entry name" value="CHAT"/>
    <property type="match status" value="1"/>
</dbReference>
<dbReference type="SMART" id="SM00028">
    <property type="entry name" value="TPR"/>
    <property type="match status" value="4"/>
</dbReference>
<dbReference type="PANTHER" id="PTHR10098">
    <property type="entry name" value="RAPSYN-RELATED"/>
    <property type="match status" value="1"/>
</dbReference>